<evidence type="ECO:0000256" key="3">
    <source>
        <dbReference type="ARBA" id="ARBA00013236"/>
    </source>
</evidence>
<keyword evidence="4" id="KW-0597">Phosphoprotein</keyword>
<comment type="caution">
    <text evidence="8">The sequence shown here is derived from an EMBL/GenBank/DDBJ whole genome shotgun (WGS) entry which is preliminary data.</text>
</comment>
<dbReference type="UniPathway" id="UPA00253">
    <property type="reaction ID" value="UER00457"/>
</dbReference>
<evidence type="ECO:0000256" key="5">
    <source>
        <dbReference type="ARBA" id="ARBA00022598"/>
    </source>
</evidence>
<name>A0A0F9FJC0_9ZZZZ</name>
<evidence type="ECO:0000256" key="2">
    <source>
        <dbReference type="ARBA" id="ARBA00010897"/>
    </source>
</evidence>
<gene>
    <name evidence="8" type="ORF">LCGC14_2297950</name>
</gene>
<organism evidence="8">
    <name type="scientific">marine sediment metagenome</name>
    <dbReference type="NCBI Taxonomy" id="412755"/>
    <lineage>
        <taxon>unclassified sequences</taxon>
        <taxon>metagenomes</taxon>
        <taxon>ecological metagenomes</taxon>
    </lineage>
</organism>
<dbReference type="Gene3D" id="3.20.140.10">
    <property type="entry name" value="nicotinate phosphoribosyltransferase"/>
    <property type="match status" value="1"/>
</dbReference>
<dbReference type="InterPro" id="IPR007229">
    <property type="entry name" value="Nic_PRibTrfase-Fam"/>
</dbReference>
<evidence type="ECO:0000256" key="6">
    <source>
        <dbReference type="ARBA" id="ARBA00022642"/>
    </source>
</evidence>
<dbReference type="AlphaFoldDB" id="A0A0F9FJC0"/>
<comment type="similarity">
    <text evidence="2">Belongs to the NAPRTase family.</text>
</comment>
<evidence type="ECO:0000256" key="4">
    <source>
        <dbReference type="ARBA" id="ARBA00022553"/>
    </source>
</evidence>
<feature type="domain" description="Nicotinate/nicotinamide phosphoribosyltransferase" evidence="7">
    <location>
        <begin position="3"/>
        <end position="127"/>
    </location>
</feature>
<evidence type="ECO:0000259" key="7">
    <source>
        <dbReference type="Pfam" id="PF04095"/>
    </source>
</evidence>
<reference evidence="8" key="1">
    <citation type="journal article" date="2015" name="Nature">
        <title>Complex archaea that bridge the gap between prokaryotes and eukaryotes.</title>
        <authorList>
            <person name="Spang A."/>
            <person name="Saw J.H."/>
            <person name="Jorgensen S.L."/>
            <person name="Zaremba-Niedzwiedzka K."/>
            <person name="Martijn J."/>
            <person name="Lind A.E."/>
            <person name="van Eijk R."/>
            <person name="Schleper C."/>
            <person name="Guy L."/>
            <person name="Ettema T.J."/>
        </authorList>
    </citation>
    <scope>NUCLEOTIDE SEQUENCE</scope>
</reference>
<dbReference type="InterPro" id="IPR036068">
    <property type="entry name" value="Nicotinate_pribotase-like_C"/>
</dbReference>
<protein>
    <recommendedName>
        <fullName evidence="3">nicotinate phosphoribosyltransferase</fullName>
        <ecNumber evidence="3">6.3.4.21</ecNumber>
    </recommendedName>
</protein>
<dbReference type="GO" id="GO:0034355">
    <property type="term" value="P:NAD+ biosynthetic process via the salvage pathway"/>
    <property type="evidence" value="ECO:0007669"/>
    <property type="project" value="TreeGrafter"/>
</dbReference>
<sequence length="137" mass="15389">MPDTFTTDVFLRDFNVMYAKLYDGVRHDSGGWKWFTDLMINHWQGLRIDPATKVIVYSDSLNDERAIEIQKYAAGKVLPRFGIGTSFANDVGHTPLNMVIKLTKCDGRPAVKLSDSPGKALGLPEAVSHCKYDLRLQ</sequence>
<comment type="pathway">
    <text evidence="1">Cofactor biosynthesis; NAD(+) biosynthesis; nicotinate D-ribonucleotide from nicotinate: step 1/1.</text>
</comment>
<dbReference type="GO" id="GO:0005829">
    <property type="term" value="C:cytosol"/>
    <property type="evidence" value="ECO:0007669"/>
    <property type="project" value="TreeGrafter"/>
</dbReference>
<dbReference type="EMBL" id="LAZR01032334">
    <property type="protein sequence ID" value="KKL51192.1"/>
    <property type="molecule type" value="Genomic_DNA"/>
</dbReference>
<proteinExistence type="inferred from homology"/>
<dbReference type="EC" id="6.3.4.21" evidence="3"/>
<dbReference type="InterPro" id="IPR041525">
    <property type="entry name" value="N/Namide_PRibTrfase"/>
</dbReference>
<keyword evidence="5" id="KW-0436">Ligase</keyword>
<dbReference type="SUPFAM" id="SSF51690">
    <property type="entry name" value="Nicotinate/Quinolinate PRTase C-terminal domain-like"/>
    <property type="match status" value="1"/>
</dbReference>
<evidence type="ECO:0000313" key="8">
    <source>
        <dbReference type="EMBL" id="KKL51192.1"/>
    </source>
</evidence>
<evidence type="ECO:0000256" key="1">
    <source>
        <dbReference type="ARBA" id="ARBA00004952"/>
    </source>
</evidence>
<dbReference type="PANTHER" id="PTHR11098">
    <property type="entry name" value="NICOTINATE PHOSPHORIBOSYLTRANSFERASE"/>
    <property type="match status" value="1"/>
</dbReference>
<dbReference type="GO" id="GO:0004516">
    <property type="term" value="F:nicotinate phosphoribosyltransferase activity"/>
    <property type="evidence" value="ECO:0007669"/>
    <property type="project" value="UniProtKB-EC"/>
</dbReference>
<keyword evidence="6" id="KW-0662">Pyridine nucleotide biosynthesis</keyword>
<dbReference type="PANTHER" id="PTHR11098:SF1">
    <property type="entry name" value="NICOTINATE PHOSPHORIBOSYLTRANSFERASE"/>
    <property type="match status" value="1"/>
</dbReference>
<dbReference type="Pfam" id="PF04095">
    <property type="entry name" value="NAPRTase"/>
    <property type="match status" value="1"/>
</dbReference>
<accession>A0A0F9FJC0</accession>